<accession>G9A7V3</accession>
<dbReference type="AlphaFoldDB" id="G9A7V3"/>
<reference evidence="1 2" key="1">
    <citation type="journal article" date="2012" name="J. Bacteriol.">
        <title>Genome sequence of the soybean symbiont Sinorhizobium fredii HH103.</title>
        <authorList>
            <person name="Weidner S."/>
            <person name="Becker A."/>
            <person name="Bonilla I."/>
            <person name="Jaenicke S."/>
            <person name="Lloret J."/>
            <person name="Margaret I."/>
            <person name="Puhler A."/>
            <person name="Ruiz-Sainz J.E."/>
            <person name="Schneiker-Bekel S."/>
            <person name="Szczepanowski R."/>
            <person name="Vinardell J.M."/>
            <person name="Zehner S."/>
            <person name="Gottfert M."/>
        </authorList>
    </citation>
    <scope>NUCLEOTIDE SEQUENCE [LARGE SCALE GENOMIC DNA]</scope>
    <source>
        <strain evidence="1 2">HH103</strain>
    </source>
</reference>
<dbReference type="PATRIC" id="fig|380.5.peg.1950"/>
<protein>
    <submittedName>
        <fullName evidence="1">Uncharacterized protein</fullName>
    </submittedName>
</protein>
<sequence length="59" mass="6295">MRFSTLIVAAGFSSEFKAGSLASRAGRMGRRQYLAHPPTKRKGTAAPRVFSDVEVAAAL</sequence>
<dbReference type="KEGG" id="sfh:SFHH103_01838"/>
<evidence type="ECO:0000313" key="2">
    <source>
        <dbReference type="Proteomes" id="UP000007735"/>
    </source>
</evidence>
<proteinExistence type="predicted"/>
<organism evidence="1 2">
    <name type="scientific">Sinorhizobium fredii (strain HH103)</name>
    <dbReference type="NCBI Taxonomy" id="1117943"/>
    <lineage>
        <taxon>Bacteria</taxon>
        <taxon>Pseudomonadati</taxon>
        <taxon>Pseudomonadota</taxon>
        <taxon>Alphaproteobacteria</taxon>
        <taxon>Hyphomicrobiales</taxon>
        <taxon>Rhizobiaceae</taxon>
        <taxon>Sinorhizobium/Ensifer group</taxon>
        <taxon>Sinorhizobium</taxon>
    </lineage>
</organism>
<dbReference type="EMBL" id="HE616890">
    <property type="protein sequence ID" value="CCE96333.1"/>
    <property type="molecule type" value="Genomic_DNA"/>
</dbReference>
<evidence type="ECO:0000313" key="1">
    <source>
        <dbReference type="EMBL" id="CCE96333.1"/>
    </source>
</evidence>
<gene>
    <name evidence="1" type="ordered locus">SFHH103_01838</name>
</gene>
<dbReference type="Proteomes" id="UP000007735">
    <property type="component" value="Chromosome"/>
</dbReference>
<name>G9A7V3_SINF1</name>
<dbReference type="HOGENOM" id="CLU_2957477_0_0_5"/>